<dbReference type="RefSeq" id="WP_208726809.1">
    <property type="nucleotide sequence ID" value="NZ_CP024638.1"/>
</dbReference>
<dbReference type="Proteomes" id="UP001171299">
    <property type="component" value="Unassembled WGS sequence"/>
</dbReference>
<proteinExistence type="predicted"/>
<reference evidence="2" key="1">
    <citation type="submission" date="2023-07" db="EMBL/GenBank/DDBJ databases">
        <title>The extreme plant-growth-promoting properties of Pantoea phytobeneficialis PF55 revealed by functional and genomic analysis.</title>
        <authorList>
            <person name="Nascimento F.X."/>
            <person name="Marcio R.J."/>
        </authorList>
    </citation>
    <scope>NUCLEOTIDE SEQUENCE</scope>
    <source>
        <strain evidence="2">PF55</strain>
    </source>
</reference>
<organism evidence="2 3">
    <name type="scientific">Pantoea phytobeneficialis</name>
    <dbReference type="NCBI Taxonomy" id="2052056"/>
    <lineage>
        <taxon>Bacteria</taxon>
        <taxon>Pseudomonadati</taxon>
        <taxon>Pseudomonadota</taxon>
        <taxon>Gammaproteobacteria</taxon>
        <taxon>Enterobacterales</taxon>
        <taxon>Erwiniaceae</taxon>
        <taxon>Pantoea</taxon>
    </lineage>
</organism>
<evidence type="ECO:0000313" key="3">
    <source>
        <dbReference type="Proteomes" id="UP001171299"/>
    </source>
</evidence>
<dbReference type="EMBL" id="JAUOOM010000011">
    <property type="protein sequence ID" value="MDO6407527.1"/>
    <property type="molecule type" value="Genomic_DNA"/>
</dbReference>
<sequence length="1070" mass="119779">MYPANGTVSLLSPNTLARTDDRIVTTPGTFQIANLNMAQVTLSSSFGGTQSIVTAFQPTAVNVQSPAHNFALAHSLAASAQPPQLSGSILRTQHLVLPRTGALLEQIFTDTTAPPARGDIPNVTRTQRDVIENRINNAWLPTPSRRIRRTERPAVVLTPEMQAKKDAEDQMVTTLENIANATFSHFRPFQDNLLKHALNRLGANMSGQALSDATVDAFATVLQRQAPHSTQQELKEYIRQVKLGELIGRVTDSVPPTAAETRTSTAAVLPTTTPPIKRKVPGHHDSPPQMAKLSRRKESIDEELKQKDGELEEQWVNRLRGLGCSYQVIQETTGYASDMLRYTGRFANVPAEAMAIKNAMPPENMFESYRTYALELDKRLRHLNLSNQQKCAILDRTQRTLQDWGIIKILHKRSLLAINRTDVTKCKTPLEEAMKYKRKNPSLNPRDLIALTGITQTELAQHPLFWKLSEEGVKAFQKETRRREHGPNGEKPETEKEFAIRLFQTYNLDPTMPDLTLTDISLISRVSLSTIRGRWQLKKPTAETEALKLLYPQEGRHPLDWALYIRQQDYSITLEQLSTITQLDTWTISSEIDYLEWTPEAREAEKNVPRDSRDDYQYSLYLHLVRPNLSAAEISRVTGYRVTSMRADKNDRGDFAALFGNKFAPRFTKAVARRAKKRRAASASKIASAVGSSVINTAAATRRSTTIAVNRRLSAAQSHGTSPTTPTAFVAAPVTFRMEEWYEPTGFEQPSLVPVGYVGFSPPPAMINPPPLIPFAQPQPDTLSPPPALATPDTEDVPMTSPQIIVHAPEPMQHLQMPSSAISPLPALVTPYPEDIRMTPPSIRSSASRRDGWLDDLPSLHSDLAQLYVGADPLELPLLEPDLSTEETPWFPSDNDIILLAEGTFRQPGGIHKQHVEWVLRMLVASVEFPKDVVLNITDRRYGVDNNMQLRKPNTTPTANDKVISLVANQDMHIGNFTAAWWELNRQDGQYSHVPANSDSLFISISQGLAEYGLTTFMVETLHHMVADELACKPRVWLANMDMDLLRQHLETVRKNLSREKYIQLFGESP</sequence>
<comment type="caution">
    <text evidence="2">The sequence shown here is derived from an EMBL/GenBank/DDBJ whole genome shotgun (WGS) entry which is preliminary data.</text>
</comment>
<accession>A0ABT8XVN6</accession>
<keyword evidence="3" id="KW-1185">Reference proteome</keyword>
<gene>
    <name evidence="2" type="ORF">Q3404_13175</name>
</gene>
<name>A0ABT8XVN6_9GAMM</name>
<protein>
    <submittedName>
        <fullName evidence="2">Uncharacterized protein</fullName>
    </submittedName>
</protein>
<evidence type="ECO:0000313" key="2">
    <source>
        <dbReference type="EMBL" id="MDO6407527.1"/>
    </source>
</evidence>
<evidence type="ECO:0000256" key="1">
    <source>
        <dbReference type="SAM" id="MobiDB-lite"/>
    </source>
</evidence>
<feature type="region of interest" description="Disordered" evidence="1">
    <location>
        <begin position="255"/>
        <end position="305"/>
    </location>
</feature>
<feature type="compositionally biased region" description="Basic and acidic residues" evidence="1">
    <location>
        <begin position="296"/>
        <end position="305"/>
    </location>
</feature>